<dbReference type="GO" id="GO:0003690">
    <property type="term" value="F:double-stranded DNA binding"/>
    <property type="evidence" value="ECO:0007669"/>
    <property type="project" value="TreeGrafter"/>
</dbReference>
<dbReference type="PROSITE" id="PS51015">
    <property type="entry name" value="YDG"/>
    <property type="match status" value="1"/>
</dbReference>
<dbReference type="PANTHER" id="PTHR45660">
    <property type="entry name" value="HISTONE-LYSINE N-METHYLTRANSFERASE SETMAR"/>
    <property type="match status" value="1"/>
</dbReference>
<dbReference type="OrthoDB" id="5792673at2759"/>
<dbReference type="InterPro" id="IPR007728">
    <property type="entry name" value="Pre-SET_dom"/>
</dbReference>
<dbReference type="SMART" id="SM00468">
    <property type="entry name" value="PreSET"/>
    <property type="match status" value="1"/>
</dbReference>
<reference evidence="14 15" key="1">
    <citation type="journal article" date="2017" name="Mol. Plant">
        <title>The Genome of Medicinal Plant Macleaya cordata Provides New Insights into Benzylisoquinoline Alkaloids Metabolism.</title>
        <authorList>
            <person name="Liu X."/>
            <person name="Liu Y."/>
            <person name="Huang P."/>
            <person name="Ma Y."/>
            <person name="Qing Z."/>
            <person name="Tang Q."/>
            <person name="Cao H."/>
            <person name="Cheng P."/>
            <person name="Zheng Y."/>
            <person name="Yuan Z."/>
            <person name="Zhou Y."/>
            <person name="Liu J."/>
            <person name="Tang Z."/>
            <person name="Zhuo Y."/>
            <person name="Zhang Y."/>
            <person name="Yu L."/>
            <person name="Huang J."/>
            <person name="Yang P."/>
            <person name="Peng Q."/>
            <person name="Zhang J."/>
            <person name="Jiang W."/>
            <person name="Zhang Z."/>
            <person name="Lin K."/>
            <person name="Ro D.K."/>
            <person name="Chen X."/>
            <person name="Xiong X."/>
            <person name="Shang Y."/>
            <person name="Huang S."/>
            <person name="Zeng J."/>
        </authorList>
    </citation>
    <scope>NUCLEOTIDE SEQUENCE [LARGE SCALE GENOMIC DNA]</scope>
    <source>
        <strain evidence="15">cv. BLH2017</strain>
        <tissue evidence="14">Root</tissue>
    </source>
</reference>
<dbReference type="SMART" id="SM00466">
    <property type="entry name" value="SRA"/>
    <property type="match status" value="1"/>
</dbReference>
<dbReference type="InParanoid" id="A0A200R3C0"/>
<keyword evidence="4" id="KW-0808">Transferase</keyword>
<feature type="domain" description="Pre-SET" evidence="11">
    <location>
        <begin position="447"/>
        <end position="506"/>
    </location>
</feature>
<dbReference type="Proteomes" id="UP000195402">
    <property type="component" value="Unassembled WGS sequence"/>
</dbReference>
<dbReference type="InterPro" id="IPR036987">
    <property type="entry name" value="SRA-YDG_sf"/>
</dbReference>
<dbReference type="Gene3D" id="2.170.270.10">
    <property type="entry name" value="SET domain"/>
    <property type="match status" value="1"/>
</dbReference>
<dbReference type="GO" id="GO:0032259">
    <property type="term" value="P:methylation"/>
    <property type="evidence" value="ECO:0007669"/>
    <property type="project" value="UniProtKB-KW"/>
</dbReference>
<dbReference type="EMBL" id="MVGT01000443">
    <property type="protein sequence ID" value="OVA17185.1"/>
    <property type="molecule type" value="Genomic_DNA"/>
</dbReference>
<accession>A0A200R3C0</accession>
<evidence type="ECO:0000313" key="14">
    <source>
        <dbReference type="EMBL" id="OVA17185.1"/>
    </source>
</evidence>
<dbReference type="InterPro" id="IPR015947">
    <property type="entry name" value="PUA-like_sf"/>
</dbReference>
<dbReference type="Pfam" id="PF02182">
    <property type="entry name" value="SAD_SRA"/>
    <property type="match status" value="1"/>
</dbReference>
<evidence type="ECO:0000256" key="1">
    <source>
        <dbReference type="ARBA" id="ARBA00004286"/>
    </source>
</evidence>
<feature type="domain" description="SET" evidence="10">
    <location>
        <begin position="509"/>
        <end position="654"/>
    </location>
</feature>
<dbReference type="Pfam" id="PF00856">
    <property type="entry name" value="SET"/>
    <property type="match status" value="1"/>
</dbReference>
<dbReference type="PROSITE" id="PS50868">
    <property type="entry name" value="POST_SET"/>
    <property type="match status" value="1"/>
</dbReference>
<dbReference type="FunFam" id="2.30.280.10:FF:000003">
    <property type="entry name" value="Histone-lysine N-methyltransferase, H3 lysine-9 specific SUVH5"/>
    <property type="match status" value="1"/>
</dbReference>
<evidence type="ECO:0000256" key="4">
    <source>
        <dbReference type="ARBA" id="ARBA00022679"/>
    </source>
</evidence>
<evidence type="ECO:0000256" key="8">
    <source>
        <dbReference type="PROSITE-ProRule" id="PRU00358"/>
    </source>
</evidence>
<dbReference type="PROSITE" id="PS51575">
    <property type="entry name" value="SAM_MT43_SUVAR39_2"/>
    <property type="match status" value="1"/>
</dbReference>
<evidence type="ECO:0000313" key="15">
    <source>
        <dbReference type="Proteomes" id="UP000195402"/>
    </source>
</evidence>
<dbReference type="OMA" id="GGCFICE"/>
<dbReference type="SMART" id="SM00317">
    <property type="entry name" value="SET"/>
    <property type="match status" value="1"/>
</dbReference>
<dbReference type="PANTHER" id="PTHR45660:SF13">
    <property type="entry name" value="HISTONE-LYSINE N-METHYLTRANSFERASE SETMAR"/>
    <property type="match status" value="1"/>
</dbReference>
<evidence type="ECO:0000256" key="9">
    <source>
        <dbReference type="SAM" id="MobiDB-lite"/>
    </source>
</evidence>
<evidence type="ECO:0000259" key="13">
    <source>
        <dbReference type="PROSITE" id="PS51015"/>
    </source>
</evidence>
<evidence type="ECO:0000259" key="10">
    <source>
        <dbReference type="PROSITE" id="PS50280"/>
    </source>
</evidence>
<dbReference type="GO" id="GO:0005694">
    <property type="term" value="C:chromosome"/>
    <property type="evidence" value="ECO:0007669"/>
    <property type="project" value="UniProtKB-SubCell"/>
</dbReference>
<keyword evidence="6" id="KW-0156">Chromatin regulator</keyword>
<protein>
    <submittedName>
        <fullName evidence="14">SET domain</fullName>
    </submittedName>
</protein>
<dbReference type="InterPro" id="IPR025794">
    <property type="entry name" value="H3-K9-MeTrfase_plant"/>
</dbReference>
<evidence type="ECO:0000256" key="6">
    <source>
        <dbReference type="ARBA" id="ARBA00022853"/>
    </source>
</evidence>
<keyword evidence="5" id="KW-0949">S-adenosyl-L-methionine</keyword>
<dbReference type="GO" id="GO:0042054">
    <property type="term" value="F:histone methyltransferase activity"/>
    <property type="evidence" value="ECO:0007669"/>
    <property type="project" value="InterPro"/>
</dbReference>
<name>A0A200R3C0_MACCD</name>
<feature type="compositionally biased region" description="Basic residues" evidence="9">
    <location>
        <begin position="147"/>
        <end position="156"/>
    </location>
</feature>
<dbReference type="AlphaFoldDB" id="A0A200R3C0"/>
<comment type="caution">
    <text evidence="14">The sequence shown here is derived from an EMBL/GenBank/DDBJ whole genome shotgun (WGS) entry which is preliminary data.</text>
</comment>
<sequence>MEQGLGSDSGPGSYDKSRVLDVKPLRCVPPISAFPPFGSQVPHPPSGLTQFYPPFFDPLKPQYPTEHQNQQTPCGRNNHPIQTPTQPAGVDIGISKKNSKTPLMGAKSTHENVNKGDSAISISEEHGFSNSNIQGTDAEATSNGARQRTRSKTKRIKISEEARLSSQDGDSVAVANILMKYDALRRRIAQVEEEKGASKRPDLKAGTIMMGNGLRTNMRKRIGNVPGVEVGDIFFFRIEMCLVGLHTPSMAGIDYMVLKFDQVEEPVSVSIVSAGVYEDDVDDGDVLIYSGQGGNIYRKDGKDVADQKLERGNLALEKSLHRANEVRVIRGVKDIGNPTGKVYIYDGLYRIQESWTEKGKAGVSVFKYKLVRVPGQPEAFTVWKAIQQWRANISSRPGLILPDLTSGAEKLPVPLVNDIDDERGPAHFVYFPGLKYSKPVNSTKHSIGCNCQSTCLPSSNCSCVQKNGGDTPYANGVLVIQKPLIHECGPSCACYPNCKNQVSQNGPKVRLEVFKTKDRGWGLRSWDPIRAGTFICEYAGEVIDKDEGGGQDVEDEYIFNATHTGDYSIEWNYVPELLGEEKPVDLNEAYKPPLPMMISAKNVGNVARFMNHSCSPNVFWQLVLCDQNEDSYPHIMFYAIKHIPPMIELTYDYGECGRMKQCLCGSAKCRSYFG</sequence>
<gene>
    <name evidence="14" type="ORF">BVC80_1303g2</name>
</gene>
<dbReference type="InterPro" id="IPR046341">
    <property type="entry name" value="SET_dom_sf"/>
</dbReference>
<keyword evidence="3" id="KW-0489">Methyltransferase</keyword>
<dbReference type="SUPFAM" id="SSF82199">
    <property type="entry name" value="SET domain"/>
    <property type="match status" value="1"/>
</dbReference>
<dbReference type="GO" id="GO:0008270">
    <property type="term" value="F:zinc ion binding"/>
    <property type="evidence" value="ECO:0007669"/>
    <property type="project" value="InterPro"/>
</dbReference>
<dbReference type="InterPro" id="IPR003105">
    <property type="entry name" value="SRA_YDG"/>
</dbReference>
<dbReference type="InterPro" id="IPR003616">
    <property type="entry name" value="Post-SET_dom"/>
</dbReference>
<evidence type="ECO:0000256" key="2">
    <source>
        <dbReference type="ARBA" id="ARBA00022454"/>
    </source>
</evidence>
<dbReference type="SUPFAM" id="SSF88697">
    <property type="entry name" value="PUA domain-like"/>
    <property type="match status" value="1"/>
</dbReference>
<evidence type="ECO:0000256" key="5">
    <source>
        <dbReference type="ARBA" id="ARBA00022691"/>
    </source>
</evidence>
<dbReference type="STRING" id="56857.A0A200R3C0"/>
<proteinExistence type="predicted"/>
<dbReference type="FunCoup" id="A0A200R3C0">
    <property type="interactions" value="1250"/>
</dbReference>
<organism evidence="14 15">
    <name type="scientific">Macleaya cordata</name>
    <name type="common">Five-seeded plume-poppy</name>
    <name type="synonym">Bocconia cordata</name>
    <dbReference type="NCBI Taxonomy" id="56857"/>
    <lineage>
        <taxon>Eukaryota</taxon>
        <taxon>Viridiplantae</taxon>
        <taxon>Streptophyta</taxon>
        <taxon>Embryophyta</taxon>
        <taxon>Tracheophyta</taxon>
        <taxon>Spermatophyta</taxon>
        <taxon>Magnoliopsida</taxon>
        <taxon>Ranunculales</taxon>
        <taxon>Papaveraceae</taxon>
        <taxon>Papaveroideae</taxon>
        <taxon>Macleaya</taxon>
    </lineage>
</organism>
<dbReference type="InterPro" id="IPR051357">
    <property type="entry name" value="H3K9_HMTase_SUVAR3-9"/>
</dbReference>
<evidence type="ECO:0000259" key="11">
    <source>
        <dbReference type="PROSITE" id="PS50867"/>
    </source>
</evidence>
<dbReference type="GO" id="GO:0005634">
    <property type="term" value="C:nucleus"/>
    <property type="evidence" value="ECO:0007669"/>
    <property type="project" value="UniProtKB-SubCell"/>
</dbReference>
<feature type="domain" description="Post-SET" evidence="12">
    <location>
        <begin position="658"/>
        <end position="674"/>
    </location>
</feature>
<evidence type="ECO:0000259" key="12">
    <source>
        <dbReference type="PROSITE" id="PS50868"/>
    </source>
</evidence>
<feature type="domain" description="YDG" evidence="13">
    <location>
        <begin position="223"/>
        <end position="372"/>
    </location>
</feature>
<evidence type="ECO:0000256" key="3">
    <source>
        <dbReference type="ARBA" id="ARBA00022603"/>
    </source>
</evidence>
<dbReference type="Gene3D" id="2.30.280.10">
    <property type="entry name" value="SRA-YDG"/>
    <property type="match status" value="1"/>
</dbReference>
<keyword evidence="7 8" id="KW-0539">Nucleus</keyword>
<comment type="subcellular location">
    <subcellularLocation>
        <location evidence="1">Chromosome</location>
    </subcellularLocation>
    <subcellularLocation>
        <location evidence="8">Nucleus</location>
    </subcellularLocation>
</comment>
<keyword evidence="2" id="KW-0158">Chromosome</keyword>
<dbReference type="PROSITE" id="PS50867">
    <property type="entry name" value="PRE_SET"/>
    <property type="match status" value="1"/>
</dbReference>
<dbReference type="InterPro" id="IPR001214">
    <property type="entry name" value="SET_dom"/>
</dbReference>
<feature type="region of interest" description="Disordered" evidence="9">
    <location>
        <begin position="128"/>
        <end position="165"/>
    </location>
</feature>
<dbReference type="Pfam" id="PF05033">
    <property type="entry name" value="Pre-SET"/>
    <property type="match status" value="1"/>
</dbReference>
<evidence type="ECO:0000256" key="7">
    <source>
        <dbReference type="ARBA" id="ARBA00023242"/>
    </source>
</evidence>
<keyword evidence="15" id="KW-1185">Reference proteome</keyword>
<feature type="compositionally biased region" description="Polar residues" evidence="9">
    <location>
        <begin position="128"/>
        <end position="146"/>
    </location>
</feature>
<dbReference type="PROSITE" id="PS50280">
    <property type="entry name" value="SET"/>
    <property type="match status" value="1"/>
</dbReference>